<evidence type="ECO:0000313" key="3">
    <source>
        <dbReference type="EMBL" id="PWU23045.1"/>
    </source>
</evidence>
<dbReference type="GO" id="GO:0005829">
    <property type="term" value="C:cytosol"/>
    <property type="evidence" value="ECO:0007669"/>
    <property type="project" value="TreeGrafter"/>
</dbReference>
<dbReference type="GO" id="GO:0070967">
    <property type="term" value="F:coenzyme F420 binding"/>
    <property type="evidence" value="ECO:0007669"/>
    <property type="project" value="TreeGrafter"/>
</dbReference>
<dbReference type="SUPFAM" id="SSF50475">
    <property type="entry name" value="FMN-binding split barrel"/>
    <property type="match status" value="1"/>
</dbReference>
<dbReference type="InterPro" id="IPR011576">
    <property type="entry name" value="Pyridox_Oxase_N"/>
</dbReference>
<dbReference type="InterPro" id="IPR052019">
    <property type="entry name" value="F420H2_bilvrd_red/Heme_oxyg"/>
</dbReference>
<name>A0A317JT49_9BACT</name>
<dbReference type="PANTHER" id="PTHR35176:SF6">
    <property type="entry name" value="HEME OXYGENASE HI_0854-RELATED"/>
    <property type="match status" value="1"/>
</dbReference>
<sequence>MSNKERLFQFFSSHPLMVISTVDANGKPQSAVVGFGQTEKLELFFGTSNTTRKYKNLNANSHVAAVIGWEEATVQYEGEARELVPGEELEQYKEAYYTKSPSSRQFGELPDERFFLITPKWIRYTDVKTHEVFEITL</sequence>
<proteinExistence type="predicted"/>
<evidence type="ECO:0000256" key="1">
    <source>
        <dbReference type="ARBA" id="ARBA00023002"/>
    </source>
</evidence>
<dbReference type="Proteomes" id="UP000246104">
    <property type="component" value="Unassembled WGS sequence"/>
</dbReference>
<evidence type="ECO:0000259" key="2">
    <source>
        <dbReference type="Pfam" id="PF01243"/>
    </source>
</evidence>
<evidence type="ECO:0000313" key="4">
    <source>
        <dbReference type="Proteomes" id="UP000246104"/>
    </source>
</evidence>
<gene>
    <name evidence="3" type="ORF">C5B42_04220</name>
</gene>
<feature type="domain" description="Pyridoxamine 5'-phosphate oxidase N-terminal" evidence="2">
    <location>
        <begin position="5"/>
        <end position="125"/>
    </location>
</feature>
<comment type="caution">
    <text evidence="3">The sequence shown here is derived from an EMBL/GenBank/DDBJ whole genome shotgun (WGS) entry which is preliminary data.</text>
</comment>
<reference evidence="3 4" key="1">
    <citation type="submission" date="2018-02" db="EMBL/GenBank/DDBJ databases">
        <title>Genomic Reconstructions from Amazon Rainforest and Pasture Soil Reveal Novel Insights into the Physiology of Candidate Phyla in Tropical Sites.</title>
        <authorList>
            <person name="Kroeger M.E."/>
            <person name="Delmont T."/>
            <person name="Eren A.M."/>
            <person name="Guo J."/>
            <person name="Meyer K.M."/>
            <person name="Khan K."/>
            <person name="Rodrigues J.L.M."/>
            <person name="Bohannan B.J.M."/>
            <person name="Tringe S."/>
            <person name="Borges C.D."/>
            <person name="Tiedje J."/>
            <person name="Tsai S.M."/>
            <person name="Nusslein K."/>
        </authorList>
    </citation>
    <scope>NUCLEOTIDE SEQUENCE [LARGE SCALE GENOMIC DNA]</scope>
    <source>
        <strain evidence="3">Amazon FNV 2010 28 9</strain>
    </source>
</reference>
<protein>
    <recommendedName>
        <fullName evidence="2">Pyridoxamine 5'-phosphate oxidase N-terminal domain-containing protein</fullName>
    </recommendedName>
</protein>
<dbReference type="Gene3D" id="2.30.110.10">
    <property type="entry name" value="Electron Transport, Fmn-binding Protein, Chain A"/>
    <property type="match status" value="1"/>
</dbReference>
<dbReference type="GO" id="GO:0016627">
    <property type="term" value="F:oxidoreductase activity, acting on the CH-CH group of donors"/>
    <property type="evidence" value="ECO:0007669"/>
    <property type="project" value="TreeGrafter"/>
</dbReference>
<dbReference type="PANTHER" id="PTHR35176">
    <property type="entry name" value="HEME OXYGENASE HI_0854-RELATED"/>
    <property type="match status" value="1"/>
</dbReference>
<organism evidence="3 4">
    <name type="scientific">Candidatus Cerribacteria bacterium 'Amazon FNV 2010 28 9'</name>
    <dbReference type="NCBI Taxonomy" id="2081795"/>
    <lineage>
        <taxon>Bacteria</taxon>
        <taxon>Candidatus Cerribacteria</taxon>
    </lineage>
</organism>
<dbReference type="AlphaFoldDB" id="A0A317JT49"/>
<keyword evidence="1" id="KW-0560">Oxidoreductase</keyword>
<dbReference type="InterPro" id="IPR012349">
    <property type="entry name" value="Split_barrel_FMN-bd"/>
</dbReference>
<dbReference type="Pfam" id="PF01243">
    <property type="entry name" value="PNPOx_N"/>
    <property type="match status" value="1"/>
</dbReference>
<accession>A0A317JT49</accession>
<dbReference type="EMBL" id="PSRQ01000047">
    <property type="protein sequence ID" value="PWU23045.1"/>
    <property type="molecule type" value="Genomic_DNA"/>
</dbReference>